<feature type="domain" description="TRAM" evidence="9">
    <location>
        <begin position="371"/>
        <end position="439"/>
    </location>
</feature>
<evidence type="ECO:0000256" key="2">
    <source>
        <dbReference type="ARBA" id="ARBA00022490"/>
    </source>
</evidence>
<dbReference type="AlphaFoldDB" id="A0A8J6NGK7"/>
<feature type="domain" description="Radical SAM core" evidence="11">
    <location>
        <begin position="137"/>
        <end position="368"/>
    </location>
</feature>
<proteinExistence type="inferred from homology"/>
<comment type="caution">
    <text evidence="12">The sequence shown here is derived from an EMBL/GenBank/DDBJ whole genome shotgun (WGS) entry which is preliminary data.</text>
</comment>
<name>A0A8J6NGK7_9BACT</name>
<feature type="binding site" evidence="8">
    <location>
        <position position="158"/>
    </location>
    <ligand>
        <name>[4Fe-4S] cluster</name>
        <dbReference type="ChEBI" id="CHEBI:49883"/>
        <label>2</label>
        <note>4Fe-4S-S-AdoMet</note>
    </ligand>
</feature>
<dbReference type="Pfam" id="PF00919">
    <property type="entry name" value="UPF0004"/>
    <property type="match status" value="1"/>
</dbReference>
<dbReference type="Pfam" id="PF18693">
    <property type="entry name" value="TRAM_2"/>
    <property type="match status" value="1"/>
</dbReference>
<evidence type="ECO:0000259" key="11">
    <source>
        <dbReference type="PROSITE" id="PS51918"/>
    </source>
</evidence>
<evidence type="ECO:0000259" key="9">
    <source>
        <dbReference type="PROSITE" id="PS50926"/>
    </source>
</evidence>
<dbReference type="FunFam" id="3.80.30.20:FF:000001">
    <property type="entry name" value="tRNA-2-methylthio-N(6)-dimethylallyladenosine synthase 2"/>
    <property type="match status" value="1"/>
</dbReference>
<feature type="binding site" evidence="8">
    <location>
        <position position="155"/>
    </location>
    <ligand>
        <name>[4Fe-4S] cluster</name>
        <dbReference type="ChEBI" id="CHEBI:49883"/>
        <label>2</label>
        <note>4Fe-4S-S-AdoMet</note>
    </ligand>
</feature>
<keyword evidence="3 8" id="KW-0808">Transferase</keyword>
<dbReference type="InterPro" id="IPR058240">
    <property type="entry name" value="rSAM_sf"/>
</dbReference>
<evidence type="ECO:0000313" key="13">
    <source>
        <dbReference type="Proteomes" id="UP000614424"/>
    </source>
</evidence>
<dbReference type="InterPro" id="IPR005840">
    <property type="entry name" value="Ribosomal_uS12_MeSTrfase_RimO"/>
</dbReference>
<dbReference type="GO" id="GO:0103039">
    <property type="term" value="F:protein methylthiotransferase activity"/>
    <property type="evidence" value="ECO:0007669"/>
    <property type="project" value="UniProtKB-EC"/>
</dbReference>
<gene>
    <name evidence="8 12" type="primary">rimO</name>
    <name evidence="12" type="ORF">H8E41_12730</name>
</gene>
<dbReference type="PANTHER" id="PTHR43837">
    <property type="entry name" value="RIBOSOMAL PROTEIN S12 METHYLTHIOTRANSFERASE RIMO"/>
    <property type="match status" value="1"/>
</dbReference>
<keyword evidence="6 8" id="KW-0408">Iron</keyword>
<evidence type="ECO:0000259" key="10">
    <source>
        <dbReference type="PROSITE" id="PS51449"/>
    </source>
</evidence>
<dbReference type="InterPro" id="IPR038135">
    <property type="entry name" value="Methylthiotransferase_N_sf"/>
</dbReference>
<dbReference type="InterPro" id="IPR002792">
    <property type="entry name" value="TRAM_dom"/>
</dbReference>
<dbReference type="InterPro" id="IPR007197">
    <property type="entry name" value="rSAM"/>
</dbReference>
<feature type="domain" description="MTTase N-terminal" evidence="10">
    <location>
        <begin position="1"/>
        <end position="114"/>
    </location>
</feature>
<protein>
    <recommendedName>
        <fullName evidence="8">Ribosomal protein uS12 methylthiotransferase RimO</fullName>
        <shortName evidence="8">uS12 MTTase</shortName>
        <shortName evidence="8">uS12 methylthiotransferase</shortName>
        <ecNumber evidence="8">2.8.4.4</ecNumber>
    </recommendedName>
    <alternativeName>
        <fullName evidence="8">Ribosomal protein uS12 (aspartate-C(3))-methylthiotransferase</fullName>
    </alternativeName>
    <alternativeName>
        <fullName evidence="8">Ribosome maturation factor RimO</fullName>
    </alternativeName>
</protein>
<feature type="binding site" evidence="8">
    <location>
        <position position="151"/>
    </location>
    <ligand>
        <name>[4Fe-4S] cluster</name>
        <dbReference type="ChEBI" id="CHEBI:49883"/>
        <label>2</label>
        <note>4Fe-4S-S-AdoMet</note>
    </ligand>
</feature>
<dbReference type="InterPro" id="IPR020612">
    <property type="entry name" value="Methylthiotransferase_CS"/>
</dbReference>
<evidence type="ECO:0000256" key="4">
    <source>
        <dbReference type="ARBA" id="ARBA00022691"/>
    </source>
</evidence>
<evidence type="ECO:0000256" key="5">
    <source>
        <dbReference type="ARBA" id="ARBA00022723"/>
    </source>
</evidence>
<feature type="binding site" evidence="8">
    <location>
        <position position="42"/>
    </location>
    <ligand>
        <name>[4Fe-4S] cluster</name>
        <dbReference type="ChEBI" id="CHEBI:49883"/>
        <label>1</label>
    </ligand>
</feature>
<dbReference type="NCBIfam" id="TIGR00089">
    <property type="entry name" value="MiaB/RimO family radical SAM methylthiotransferase"/>
    <property type="match status" value="1"/>
</dbReference>
<dbReference type="GO" id="GO:0046872">
    <property type="term" value="F:metal ion binding"/>
    <property type="evidence" value="ECO:0007669"/>
    <property type="project" value="UniProtKB-KW"/>
</dbReference>
<keyword evidence="12" id="KW-0689">Ribosomal protein</keyword>
<dbReference type="SUPFAM" id="SSF102114">
    <property type="entry name" value="Radical SAM enzymes"/>
    <property type="match status" value="1"/>
</dbReference>
<evidence type="ECO:0000256" key="7">
    <source>
        <dbReference type="ARBA" id="ARBA00023014"/>
    </source>
</evidence>
<dbReference type="CDD" id="cd01335">
    <property type="entry name" value="Radical_SAM"/>
    <property type="match status" value="1"/>
</dbReference>
<reference evidence="12 13" key="1">
    <citation type="submission" date="2020-08" db="EMBL/GenBank/DDBJ databases">
        <title>Bridging the membrane lipid divide: bacteria of the FCB group superphylum have the potential to synthesize archaeal ether lipids.</title>
        <authorList>
            <person name="Villanueva L."/>
            <person name="Von Meijenfeldt F.A.B."/>
            <person name="Westbye A.B."/>
            <person name="Yadav S."/>
            <person name="Hopmans E.C."/>
            <person name="Dutilh B.E."/>
            <person name="Sinninghe Damste J.S."/>
        </authorList>
    </citation>
    <scope>NUCLEOTIDE SEQUENCE [LARGE SCALE GENOMIC DNA]</scope>
    <source>
        <strain evidence="12">NIOZ-UU47</strain>
    </source>
</reference>
<dbReference type="Gene3D" id="2.40.50.140">
    <property type="entry name" value="Nucleic acid-binding proteins"/>
    <property type="match status" value="1"/>
</dbReference>
<evidence type="ECO:0000256" key="6">
    <source>
        <dbReference type="ARBA" id="ARBA00023004"/>
    </source>
</evidence>
<dbReference type="GO" id="GO:0035599">
    <property type="term" value="F:aspartic acid methylthiotransferase activity"/>
    <property type="evidence" value="ECO:0007669"/>
    <property type="project" value="TreeGrafter"/>
</dbReference>
<dbReference type="InterPro" id="IPR013848">
    <property type="entry name" value="Methylthiotransferase_N"/>
</dbReference>
<keyword evidence="2 8" id="KW-0963">Cytoplasm</keyword>
<keyword evidence="12" id="KW-0687">Ribonucleoprotein</keyword>
<evidence type="ECO:0000256" key="8">
    <source>
        <dbReference type="HAMAP-Rule" id="MF_01865"/>
    </source>
</evidence>
<dbReference type="HAMAP" id="MF_01865">
    <property type="entry name" value="MTTase_RimO"/>
    <property type="match status" value="1"/>
</dbReference>
<comment type="cofactor">
    <cofactor evidence="8">
        <name>[4Fe-4S] cluster</name>
        <dbReference type="ChEBI" id="CHEBI:49883"/>
    </cofactor>
    <text evidence="8">Binds 2 [4Fe-4S] clusters. One cluster is coordinated with 3 cysteines and an exchangeable S-adenosyl-L-methionine.</text>
</comment>
<comment type="catalytic activity">
    <reaction evidence="8">
        <text>L-aspartate(89)-[ribosomal protein uS12]-hydrogen + (sulfur carrier)-SH + AH2 + 2 S-adenosyl-L-methionine = 3-methylsulfanyl-L-aspartate(89)-[ribosomal protein uS12]-hydrogen + (sulfur carrier)-H + 5'-deoxyadenosine + L-methionine + A + S-adenosyl-L-homocysteine + 2 H(+)</text>
        <dbReference type="Rhea" id="RHEA:37087"/>
        <dbReference type="Rhea" id="RHEA-COMP:10460"/>
        <dbReference type="Rhea" id="RHEA-COMP:10461"/>
        <dbReference type="Rhea" id="RHEA-COMP:14737"/>
        <dbReference type="Rhea" id="RHEA-COMP:14739"/>
        <dbReference type="ChEBI" id="CHEBI:13193"/>
        <dbReference type="ChEBI" id="CHEBI:15378"/>
        <dbReference type="ChEBI" id="CHEBI:17319"/>
        <dbReference type="ChEBI" id="CHEBI:17499"/>
        <dbReference type="ChEBI" id="CHEBI:29917"/>
        <dbReference type="ChEBI" id="CHEBI:29961"/>
        <dbReference type="ChEBI" id="CHEBI:57844"/>
        <dbReference type="ChEBI" id="CHEBI:57856"/>
        <dbReference type="ChEBI" id="CHEBI:59789"/>
        <dbReference type="ChEBI" id="CHEBI:64428"/>
        <dbReference type="ChEBI" id="CHEBI:73599"/>
        <dbReference type="EC" id="2.8.4.4"/>
    </reaction>
</comment>
<dbReference type="Gene3D" id="3.80.30.20">
    <property type="entry name" value="tm_1862 like domain"/>
    <property type="match status" value="1"/>
</dbReference>
<dbReference type="PROSITE" id="PS50926">
    <property type="entry name" value="TRAM"/>
    <property type="match status" value="1"/>
</dbReference>
<accession>A0A8J6NGK7</accession>
<dbReference type="InterPro" id="IPR006638">
    <property type="entry name" value="Elp3/MiaA/NifB-like_rSAM"/>
</dbReference>
<organism evidence="12 13">
    <name type="scientific">Candidatus Desulfobia pelagia</name>
    <dbReference type="NCBI Taxonomy" id="2841692"/>
    <lineage>
        <taxon>Bacteria</taxon>
        <taxon>Pseudomonadati</taxon>
        <taxon>Thermodesulfobacteriota</taxon>
        <taxon>Desulfobulbia</taxon>
        <taxon>Desulfobulbales</taxon>
        <taxon>Desulfobulbaceae</taxon>
        <taxon>Candidatus Desulfobia</taxon>
    </lineage>
</organism>
<dbReference type="PANTHER" id="PTHR43837:SF1">
    <property type="entry name" value="RIBOSOMAL PROTEIN US12 METHYLTHIOTRANSFERASE RIMO"/>
    <property type="match status" value="1"/>
</dbReference>
<evidence type="ECO:0000256" key="3">
    <source>
        <dbReference type="ARBA" id="ARBA00022679"/>
    </source>
</evidence>
<keyword evidence="4 8" id="KW-0949">S-adenosyl-L-methionine</keyword>
<keyword evidence="7 8" id="KW-0411">Iron-sulfur</keyword>
<evidence type="ECO:0000256" key="1">
    <source>
        <dbReference type="ARBA" id="ARBA00022485"/>
    </source>
</evidence>
<dbReference type="InterPro" id="IPR005839">
    <property type="entry name" value="Methylthiotransferase"/>
</dbReference>
<dbReference type="InterPro" id="IPR023404">
    <property type="entry name" value="rSAM_horseshoe"/>
</dbReference>
<dbReference type="Pfam" id="PF04055">
    <property type="entry name" value="Radical_SAM"/>
    <property type="match status" value="1"/>
</dbReference>
<sequence>MVSLGCPKNLVDSEVMLALLEQDGLTVVSEPENAAILVVNTCGFIQSAVEEAIDEILALSEIKKQNPGVLLVVTGCLVQRYGSDLKAELPEVDIFIGTEGFQNIIPVLAAQTAKPSKVLHLETPHFIMNHETPRRISTPSHRAYLKISEGCSNRCTYCMIPGIRGPLRSRDIKDITSEAQQLGHSGVRELTLIGQDVTAYGIDFKKSDIHLIALLENLLHNTSIDWIRLLYLYPDKVGDDLLKLLAAEKRLTNYLDIPLQHVSDTILKRMGRPSRNADLCRLLERIRTLNPDAAVRTTFMIGFPGETDADVAMLADFMQSFKLDNVGLFTYSNEEGCAASHYTDQCSEEIKQERYSSLMELQAGISLEKNRELVGKTLPVLVEGISRESDLLLEGRTERQAADIDGCVYINEGTCQAGEIIDVTISEAHPYDLVGSITQTK</sequence>
<feature type="binding site" evidence="8">
    <location>
        <position position="76"/>
    </location>
    <ligand>
        <name>[4Fe-4S] cluster</name>
        <dbReference type="ChEBI" id="CHEBI:49883"/>
        <label>1</label>
    </ligand>
</feature>
<dbReference type="SFLD" id="SFLDG01061">
    <property type="entry name" value="methylthiotransferase"/>
    <property type="match status" value="1"/>
</dbReference>
<dbReference type="GO" id="GO:0005829">
    <property type="term" value="C:cytosol"/>
    <property type="evidence" value="ECO:0007669"/>
    <property type="project" value="TreeGrafter"/>
</dbReference>
<dbReference type="SFLD" id="SFLDG01082">
    <property type="entry name" value="B12-binding_domain_containing"/>
    <property type="match status" value="1"/>
</dbReference>
<keyword evidence="1 8" id="KW-0004">4Fe-4S</keyword>
<evidence type="ECO:0000313" key="12">
    <source>
        <dbReference type="EMBL" id="MBC8318763.1"/>
    </source>
</evidence>
<feature type="binding site" evidence="8">
    <location>
        <position position="6"/>
    </location>
    <ligand>
        <name>[4Fe-4S] cluster</name>
        <dbReference type="ChEBI" id="CHEBI:49883"/>
        <label>1</label>
    </ligand>
</feature>
<dbReference type="EMBL" id="JACNJZ010000186">
    <property type="protein sequence ID" value="MBC8318763.1"/>
    <property type="molecule type" value="Genomic_DNA"/>
</dbReference>
<dbReference type="Gene3D" id="3.40.50.12160">
    <property type="entry name" value="Methylthiotransferase, N-terminal domain"/>
    <property type="match status" value="1"/>
</dbReference>
<dbReference type="GO" id="GO:0005840">
    <property type="term" value="C:ribosome"/>
    <property type="evidence" value="ECO:0007669"/>
    <property type="project" value="UniProtKB-KW"/>
</dbReference>
<keyword evidence="5 8" id="KW-0479">Metal-binding</keyword>
<dbReference type="Proteomes" id="UP000614424">
    <property type="component" value="Unassembled WGS sequence"/>
</dbReference>
<dbReference type="SFLD" id="SFLDF00274">
    <property type="entry name" value="ribosomal_protein_S12_methylth"/>
    <property type="match status" value="1"/>
</dbReference>
<dbReference type="EC" id="2.8.4.4" evidence="8"/>
<dbReference type="GO" id="GO:0006400">
    <property type="term" value="P:tRNA modification"/>
    <property type="evidence" value="ECO:0007669"/>
    <property type="project" value="InterPro"/>
</dbReference>
<dbReference type="GO" id="GO:0051539">
    <property type="term" value="F:4 iron, 4 sulfur cluster binding"/>
    <property type="evidence" value="ECO:0007669"/>
    <property type="project" value="UniProtKB-UniRule"/>
</dbReference>
<comment type="subcellular location">
    <subcellularLocation>
        <location evidence="8">Cytoplasm</location>
    </subcellularLocation>
</comment>
<dbReference type="InterPro" id="IPR012340">
    <property type="entry name" value="NA-bd_OB-fold"/>
</dbReference>
<dbReference type="PROSITE" id="PS01278">
    <property type="entry name" value="MTTASE_RADICAL"/>
    <property type="match status" value="1"/>
</dbReference>
<dbReference type="SMART" id="SM00729">
    <property type="entry name" value="Elp3"/>
    <property type="match status" value="1"/>
</dbReference>
<comment type="function">
    <text evidence="8">Catalyzes the methylthiolation of an aspartic acid residue of ribosomal protein uS12.</text>
</comment>
<dbReference type="PROSITE" id="PS51918">
    <property type="entry name" value="RADICAL_SAM"/>
    <property type="match status" value="1"/>
</dbReference>
<dbReference type="NCBIfam" id="TIGR01125">
    <property type="entry name" value="30S ribosomal protein S12 methylthiotransferase RimO"/>
    <property type="match status" value="1"/>
</dbReference>
<dbReference type="SFLD" id="SFLDS00029">
    <property type="entry name" value="Radical_SAM"/>
    <property type="match status" value="1"/>
</dbReference>
<dbReference type="PROSITE" id="PS51449">
    <property type="entry name" value="MTTASE_N"/>
    <property type="match status" value="1"/>
</dbReference>
<comment type="similarity">
    <text evidence="8">Belongs to the methylthiotransferase family. RimO subfamily.</text>
</comment>